<gene>
    <name evidence="1" type="ORF">F9Z43_14985</name>
</gene>
<proteinExistence type="predicted"/>
<dbReference type="RefSeq" id="WP_156867529.1">
    <property type="nucleotide sequence ID" value="NZ_WEIK01000012.1"/>
</dbReference>
<comment type="caution">
    <text evidence="1">The sequence shown here is derived from an EMBL/GenBank/DDBJ whole genome shotgun (WGS) entry which is preliminary data.</text>
</comment>
<accession>A0A7X3F3S1</accession>
<evidence type="ECO:0000313" key="1">
    <source>
        <dbReference type="EMBL" id="MVF50597.1"/>
    </source>
</evidence>
<sequence length="153" mass="17820">MSKYEELQQKFHALQEADASYWERLVENQKKIRKGFSDFLGVDPTKPVLEKSKCPALYFGGKPSFTGQSPDETTRDGNELRFTLNLVLEPEESSYPPNSLKLRCHTKFVSNLYLFFIEESDGSFTTVEDDDFSPIYERLHNEFIEALSKYQRQ</sequence>
<dbReference type="EMBL" id="WEIK01000012">
    <property type="protein sequence ID" value="MVF50597.1"/>
    <property type="molecule type" value="Genomic_DNA"/>
</dbReference>
<dbReference type="AlphaFoldDB" id="A0A7X3F3S1"/>
<name>A0A7X3F3S1_9PSED</name>
<organism evidence="1 2">
    <name type="scientific">Pseudomonas monteilii</name>
    <dbReference type="NCBI Taxonomy" id="76759"/>
    <lineage>
        <taxon>Bacteria</taxon>
        <taxon>Pseudomonadati</taxon>
        <taxon>Pseudomonadota</taxon>
        <taxon>Gammaproteobacteria</taxon>
        <taxon>Pseudomonadales</taxon>
        <taxon>Pseudomonadaceae</taxon>
        <taxon>Pseudomonas</taxon>
    </lineage>
</organism>
<evidence type="ECO:0000313" key="2">
    <source>
        <dbReference type="Proteomes" id="UP000440965"/>
    </source>
</evidence>
<reference evidence="1 2" key="1">
    <citation type="submission" date="2019-10" db="EMBL/GenBank/DDBJ databases">
        <title>XDR Pseudomonas monteilii producing IMP-16 from LCR.</title>
        <authorList>
            <person name="Ballaben A."/>
            <person name="Doi Y."/>
        </authorList>
    </citation>
    <scope>NUCLEOTIDE SEQUENCE [LARGE SCALE GENOMIC DNA]</scope>
    <source>
        <strain evidence="1 2">597/14</strain>
    </source>
</reference>
<dbReference type="Proteomes" id="UP000440965">
    <property type="component" value="Unassembled WGS sequence"/>
</dbReference>
<protein>
    <submittedName>
        <fullName evidence="1">Uncharacterized protein</fullName>
    </submittedName>
</protein>